<dbReference type="Gene3D" id="3.40.50.620">
    <property type="entry name" value="HUPs"/>
    <property type="match status" value="1"/>
</dbReference>
<evidence type="ECO:0000313" key="3">
    <source>
        <dbReference type="Proteomes" id="UP001367508"/>
    </source>
</evidence>
<dbReference type="Pfam" id="PF00582">
    <property type="entry name" value="Usp"/>
    <property type="match status" value="1"/>
</dbReference>
<organism evidence="2 3">
    <name type="scientific">Canavalia gladiata</name>
    <name type="common">Sword bean</name>
    <name type="synonym">Dolichos gladiatus</name>
    <dbReference type="NCBI Taxonomy" id="3824"/>
    <lineage>
        <taxon>Eukaryota</taxon>
        <taxon>Viridiplantae</taxon>
        <taxon>Streptophyta</taxon>
        <taxon>Embryophyta</taxon>
        <taxon>Tracheophyta</taxon>
        <taxon>Spermatophyta</taxon>
        <taxon>Magnoliopsida</taxon>
        <taxon>eudicotyledons</taxon>
        <taxon>Gunneridae</taxon>
        <taxon>Pentapetalae</taxon>
        <taxon>rosids</taxon>
        <taxon>fabids</taxon>
        <taxon>Fabales</taxon>
        <taxon>Fabaceae</taxon>
        <taxon>Papilionoideae</taxon>
        <taxon>50 kb inversion clade</taxon>
        <taxon>NPAAA clade</taxon>
        <taxon>indigoferoid/millettioid clade</taxon>
        <taxon>Phaseoleae</taxon>
        <taxon>Canavalia</taxon>
    </lineage>
</organism>
<dbReference type="InterPro" id="IPR006016">
    <property type="entry name" value="UspA"/>
</dbReference>
<name>A0AAN9L808_CANGL</name>
<proteinExistence type="predicted"/>
<gene>
    <name evidence="2" type="ORF">VNO77_25382</name>
</gene>
<dbReference type="Proteomes" id="UP001367508">
    <property type="component" value="Unassembled WGS sequence"/>
</dbReference>
<dbReference type="AlphaFoldDB" id="A0AAN9L808"/>
<accession>A0AAN9L808</accession>
<dbReference type="EMBL" id="JAYMYQ010000005">
    <property type="protein sequence ID" value="KAK7331165.1"/>
    <property type="molecule type" value="Genomic_DNA"/>
</dbReference>
<feature type="domain" description="UspA" evidence="1">
    <location>
        <begin position="85"/>
        <end position="226"/>
    </location>
</feature>
<reference evidence="2 3" key="1">
    <citation type="submission" date="2024-01" db="EMBL/GenBank/DDBJ databases">
        <title>The genomes of 5 underutilized Papilionoideae crops provide insights into root nodulation and disease resistanc.</title>
        <authorList>
            <person name="Jiang F."/>
        </authorList>
    </citation>
    <scope>NUCLEOTIDE SEQUENCE [LARGE SCALE GENOMIC DNA]</scope>
    <source>
        <strain evidence="2">LVBAO_FW01</strain>
        <tissue evidence="2">Leaves</tissue>
    </source>
</reference>
<evidence type="ECO:0000259" key="1">
    <source>
        <dbReference type="Pfam" id="PF00582"/>
    </source>
</evidence>
<dbReference type="PANTHER" id="PTHR47382">
    <property type="entry name" value="U-BOX DOMAIN-CONTAINING PROTEIN 52-LIKE"/>
    <property type="match status" value="1"/>
</dbReference>
<dbReference type="SUPFAM" id="SSF52402">
    <property type="entry name" value="Adenine nucleotide alpha hydrolases-like"/>
    <property type="match status" value="1"/>
</dbReference>
<dbReference type="InterPro" id="IPR014729">
    <property type="entry name" value="Rossmann-like_a/b/a_fold"/>
</dbReference>
<dbReference type="CDD" id="cd01989">
    <property type="entry name" value="USP_STK_Ubox_N"/>
    <property type="match status" value="1"/>
</dbReference>
<dbReference type="PANTHER" id="PTHR47382:SF4">
    <property type="entry name" value="AMINOACYLTRANSFERASE, E1 UBIQUITIN-ACTIVATING ENZYME-RELATED"/>
    <property type="match status" value="1"/>
</dbReference>
<sequence length="288" mass="32532">MMSKETGHECLHYDPDEETTSCTRGLIGFRRKRVFDCNSSEISDVNEDSEELFEINLKVALDTISEDCESSVFSFDIHNQKDVVHVAMDHAGESSMEALLWTLKHAVTPSTTLHLIHVFPEIRLIPSPFGKFPRSHINPDYVNFHLDEEKDKRKVLLQRFIDQCNDSKVNVEMMLIEGNNVAKAIVDLVKDLNIRKLIIGITKSNLSKSVSGRRNGIADKVLKNAPEICDVKIICNGKEVIDQMIGCTSSCSGDSSSSQVSQEEDESPGFIPLTRFMPNPMWLFRPRF</sequence>
<keyword evidence="3" id="KW-1185">Reference proteome</keyword>
<evidence type="ECO:0000313" key="2">
    <source>
        <dbReference type="EMBL" id="KAK7331165.1"/>
    </source>
</evidence>
<protein>
    <recommendedName>
        <fullName evidence="1">UspA domain-containing protein</fullName>
    </recommendedName>
</protein>
<comment type="caution">
    <text evidence="2">The sequence shown here is derived from an EMBL/GenBank/DDBJ whole genome shotgun (WGS) entry which is preliminary data.</text>
</comment>